<dbReference type="RefSeq" id="WP_091655101.1">
    <property type="nucleotide sequence ID" value="NZ_FOVW01000009.1"/>
</dbReference>
<dbReference type="EMBL" id="FOVW01000009">
    <property type="protein sequence ID" value="SFO62499.1"/>
    <property type="molecule type" value="Genomic_DNA"/>
</dbReference>
<evidence type="ECO:0000256" key="1">
    <source>
        <dbReference type="PIRSR" id="PIRSR613078-2"/>
    </source>
</evidence>
<dbReference type="PANTHER" id="PTHR47623">
    <property type="entry name" value="OS09G0287300 PROTEIN"/>
    <property type="match status" value="1"/>
</dbReference>
<protein>
    <submittedName>
        <fullName evidence="2">Phosphohistidine phosphatase</fullName>
    </submittedName>
</protein>
<name>A0A1I5IQ67_9BACT</name>
<dbReference type="STRING" id="226506.SAMN04488519_109116"/>
<gene>
    <name evidence="2" type="ORF">SAMN04488519_109116</name>
</gene>
<dbReference type="SMART" id="SM00855">
    <property type="entry name" value="PGAM"/>
    <property type="match status" value="1"/>
</dbReference>
<dbReference type="InterPro" id="IPR029033">
    <property type="entry name" value="His_PPase_superfam"/>
</dbReference>
<sequence length="165" mass="18761">MKKIVLIRHAKSSWDNPWLNDHDRPLAERGIKAAPIMGKRLLKKGIKPDLILSSSAERAVATAKLIVEAMEASPEIIEIEPNLYHASPSVMMKYIHMQKDSKETIFLVGHNPGLNDLIDYLGEYIDNLPTAGVFCFNLLVDSWAEMQAKTVKKDFWDYPKNKKRS</sequence>
<keyword evidence="3" id="KW-1185">Reference proteome</keyword>
<proteinExistence type="predicted"/>
<evidence type="ECO:0000313" key="3">
    <source>
        <dbReference type="Proteomes" id="UP000199564"/>
    </source>
</evidence>
<evidence type="ECO:0000313" key="2">
    <source>
        <dbReference type="EMBL" id="SFO62499.1"/>
    </source>
</evidence>
<organism evidence="2 3">
    <name type="scientific">Algoriphagus ornithinivorans</name>
    <dbReference type="NCBI Taxonomy" id="226506"/>
    <lineage>
        <taxon>Bacteria</taxon>
        <taxon>Pseudomonadati</taxon>
        <taxon>Bacteroidota</taxon>
        <taxon>Cytophagia</taxon>
        <taxon>Cytophagales</taxon>
        <taxon>Cyclobacteriaceae</taxon>
        <taxon>Algoriphagus</taxon>
    </lineage>
</organism>
<feature type="binding site" evidence="1">
    <location>
        <position position="58"/>
    </location>
    <ligand>
        <name>substrate</name>
    </ligand>
</feature>
<reference evidence="3" key="1">
    <citation type="submission" date="2016-10" db="EMBL/GenBank/DDBJ databases">
        <authorList>
            <person name="Varghese N."/>
            <person name="Submissions S."/>
        </authorList>
    </citation>
    <scope>NUCLEOTIDE SEQUENCE [LARGE SCALE GENOMIC DNA]</scope>
    <source>
        <strain evidence="3">DSM 15282</strain>
    </source>
</reference>
<dbReference type="Gene3D" id="3.40.50.1240">
    <property type="entry name" value="Phosphoglycerate mutase-like"/>
    <property type="match status" value="1"/>
</dbReference>
<dbReference type="CDD" id="cd07067">
    <property type="entry name" value="HP_PGM_like"/>
    <property type="match status" value="1"/>
</dbReference>
<accession>A0A1I5IQ67</accession>
<dbReference type="PANTHER" id="PTHR47623:SF1">
    <property type="entry name" value="OS09G0287300 PROTEIN"/>
    <property type="match status" value="1"/>
</dbReference>
<dbReference type="InterPro" id="IPR013078">
    <property type="entry name" value="His_Pase_superF_clade-1"/>
</dbReference>
<dbReference type="Pfam" id="PF00300">
    <property type="entry name" value="His_Phos_1"/>
    <property type="match status" value="1"/>
</dbReference>
<dbReference type="SUPFAM" id="SSF53254">
    <property type="entry name" value="Phosphoglycerate mutase-like"/>
    <property type="match status" value="1"/>
</dbReference>
<dbReference type="AlphaFoldDB" id="A0A1I5IQ67"/>
<dbReference type="Proteomes" id="UP000199564">
    <property type="component" value="Unassembled WGS sequence"/>
</dbReference>